<dbReference type="STRING" id="535722.E4V001"/>
<feature type="region of interest" description="Disordered" evidence="1">
    <location>
        <begin position="42"/>
        <end position="70"/>
    </location>
</feature>
<dbReference type="VEuPathDB" id="FungiDB:MGYG_05938"/>
<dbReference type="HOGENOM" id="CLU_734012_0_0_1"/>
<accession>E4V001</accession>
<evidence type="ECO:0000256" key="1">
    <source>
        <dbReference type="SAM" id="MobiDB-lite"/>
    </source>
</evidence>
<sequence length="352" mass="39533">MTNLLSPFATLLQMAWPPNREASRPTNGTIHMFPGATPDSLEQIEESSSGDEDIYQDSDNETVPETQVNRGTLMERIPGISTLLRTVIIWSQPSQASREPRPQFYITRPTGTKVPLIPLDELPAGLKIGRQNWYSHLWPRRMTPVSEFRVRHAGEYEVTIRSGTQFKRKRFSVSRGQSDKQDGSEPLLDCCTCSTVKNLTEGTEGLSRFQGNWRNPTQSLLLPQRGQNNQRYGTFSPQSSLIMDLSEASNVDSKDTAAETGGTGFQSGQGREPPRQAFDLLLDDAPSDLSRSVLWELDGTVVPRNDRPDAPADTNAIPQSRSNSTRFMNYPLYQLSERLRMSRIQEPDETLD</sequence>
<proteinExistence type="predicted"/>
<dbReference type="OrthoDB" id="4185910at2759"/>
<dbReference type="AlphaFoldDB" id="E4V001"/>
<name>E4V001_ARTGP</name>
<dbReference type="InParanoid" id="E4V001"/>
<feature type="region of interest" description="Disordered" evidence="1">
    <location>
        <begin position="250"/>
        <end position="274"/>
    </location>
</feature>
<dbReference type="GeneID" id="10026643"/>
<evidence type="ECO:0000313" key="3">
    <source>
        <dbReference type="Proteomes" id="UP000002669"/>
    </source>
</evidence>
<dbReference type="EMBL" id="DS989826">
    <property type="protein sequence ID" value="EFR02938.1"/>
    <property type="molecule type" value="Genomic_DNA"/>
</dbReference>
<dbReference type="eggNOG" id="ENOG502RNWX">
    <property type="taxonomic scope" value="Eukaryota"/>
</dbReference>
<dbReference type="RefSeq" id="XP_003171392.1">
    <property type="nucleotide sequence ID" value="XM_003171344.1"/>
</dbReference>
<gene>
    <name evidence="2" type="ORF">MGYG_05938</name>
</gene>
<feature type="region of interest" description="Disordered" evidence="1">
    <location>
        <begin position="304"/>
        <end position="323"/>
    </location>
</feature>
<dbReference type="Proteomes" id="UP000002669">
    <property type="component" value="Unassembled WGS sequence"/>
</dbReference>
<organism evidence="3">
    <name type="scientific">Arthroderma gypseum (strain ATCC MYA-4604 / CBS 118893)</name>
    <name type="common">Microsporum gypseum</name>
    <dbReference type="NCBI Taxonomy" id="535722"/>
    <lineage>
        <taxon>Eukaryota</taxon>
        <taxon>Fungi</taxon>
        <taxon>Dikarya</taxon>
        <taxon>Ascomycota</taxon>
        <taxon>Pezizomycotina</taxon>
        <taxon>Eurotiomycetes</taxon>
        <taxon>Eurotiomycetidae</taxon>
        <taxon>Onygenales</taxon>
        <taxon>Arthrodermataceae</taxon>
        <taxon>Nannizzia</taxon>
    </lineage>
</organism>
<evidence type="ECO:0000313" key="2">
    <source>
        <dbReference type="EMBL" id="EFR02938.1"/>
    </source>
</evidence>
<feature type="compositionally biased region" description="Acidic residues" evidence="1">
    <location>
        <begin position="42"/>
        <end position="62"/>
    </location>
</feature>
<keyword evidence="3" id="KW-1185">Reference proteome</keyword>
<reference evidence="3" key="1">
    <citation type="journal article" date="2012" name="MBio">
        <title>Comparative genome analysis of Trichophyton rubrum and related dermatophytes reveals candidate genes involved in infection.</title>
        <authorList>
            <person name="Martinez D.A."/>
            <person name="Oliver B.G."/>
            <person name="Graeser Y."/>
            <person name="Goldberg J.M."/>
            <person name="Li W."/>
            <person name="Martinez-Rossi N.M."/>
            <person name="Monod M."/>
            <person name="Shelest E."/>
            <person name="Barton R.C."/>
            <person name="Birch E."/>
            <person name="Brakhage A.A."/>
            <person name="Chen Z."/>
            <person name="Gurr S.J."/>
            <person name="Heiman D."/>
            <person name="Heitman J."/>
            <person name="Kosti I."/>
            <person name="Rossi A."/>
            <person name="Saif S."/>
            <person name="Samalova M."/>
            <person name="Saunders C.W."/>
            <person name="Shea T."/>
            <person name="Summerbell R.C."/>
            <person name="Xu J."/>
            <person name="Young S."/>
            <person name="Zeng Q."/>
            <person name="Birren B.W."/>
            <person name="Cuomo C.A."/>
            <person name="White T.C."/>
        </authorList>
    </citation>
    <scope>NUCLEOTIDE SEQUENCE [LARGE SCALE GENOMIC DNA]</scope>
    <source>
        <strain evidence="3">ATCC MYA-4604 / CBS 118893</strain>
    </source>
</reference>
<dbReference type="OMA" id="PNDEPEM"/>
<protein>
    <submittedName>
        <fullName evidence="2">Uncharacterized protein</fullName>
    </submittedName>
</protein>